<sequence>MSLERQPSAAMASWPLQGRLLRRIRNNLPNRGIFEAILRMQCNLQFFGMKCSLLEVRALPLSEYSELYQQVSPLESISFAFSRLYLCKDH</sequence>
<gene>
    <name evidence="1" type="ORF">CDAR_530791</name>
</gene>
<reference evidence="1 2" key="1">
    <citation type="submission" date="2021-06" db="EMBL/GenBank/DDBJ databases">
        <title>Caerostris darwini draft genome.</title>
        <authorList>
            <person name="Kono N."/>
            <person name="Arakawa K."/>
        </authorList>
    </citation>
    <scope>NUCLEOTIDE SEQUENCE [LARGE SCALE GENOMIC DNA]</scope>
</reference>
<dbReference type="EMBL" id="BPLQ01013598">
    <property type="protein sequence ID" value="GIY73295.1"/>
    <property type="molecule type" value="Genomic_DNA"/>
</dbReference>
<evidence type="ECO:0000313" key="2">
    <source>
        <dbReference type="Proteomes" id="UP001054837"/>
    </source>
</evidence>
<keyword evidence="2" id="KW-1185">Reference proteome</keyword>
<accession>A0AAV4VTR9</accession>
<name>A0AAV4VTR9_9ARAC</name>
<organism evidence="1 2">
    <name type="scientific">Caerostris darwini</name>
    <dbReference type="NCBI Taxonomy" id="1538125"/>
    <lineage>
        <taxon>Eukaryota</taxon>
        <taxon>Metazoa</taxon>
        <taxon>Ecdysozoa</taxon>
        <taxon>Arthropoda</taxon>
        <taxon>Chelicerata</taxon>
        <taxon>Arachnida</taxon>
        <taxon>Araneae</taxon>
        <taxon>Araneomorphae</taxon>
        <taxon>Entelegynae</taxon>
        <taxon>Araneoidea</taxon>
        <taxon>Araneidae</taxon>
        <taxon>Caerostris</taxon>
    </lineage>
</organism>
<proteinExistence type="predicted"/>
<dbReference type="Proteomes" id="UP001054837">
    <property type="component" value="Unassembled WGS sequence"/>
</dbReference>
<evidence type="ECO:0000313" key="1">
    <source>
        <dbReference type="EMBL" id="GIY73295.1"/>
    </source>
</evidence>
<comment type="caution">
    <text evidence="1">The sequence shown here is derived from an EMBL/GenBank/DDBJ whole genome shotgun (WGS) entry which is preliminary data.</text>
</comment>
<protein>
    <submittedName>
        <fullName evidence="1">Uncharacterized protein</fullName>
    </submittedName>
</protein>
<dbReference type="AlphaFoldDB" id="A0AAV4VTR9"/>